<dbReference type="SUPFAM" id="SSF51569">
    <property type="entry name" value="Aldolase"/>
    <property type="match status" value="1"/>
</dbReference>
<dbReference type="PANTHER" id="PTHR42966:SF1">
    <property type="entry name" value="SIALIC ACID SYNTHASE"/>
    <property type="match status" value="1"/>
</dbReference>
<accession>Q316C2</accession>
<dbReference type="PANTHER" id="PTHR42966">
    <property type="entry name" value="N-ACETYLNEURAMINATE SYNTHASE"/>
    <property type="match status" value="1"/>
</dbReference>
<reference evidence="3 4" key="1">
    <citation type="journal article" date="2011" name="J. Bacteriol.">
        <title>Complete genome sequence and updated annotation of Desulfovibrio alaskensis G20.</title>
        <authorList>
            <person name="Hauser L.J."/>
            <person name="Land M.L."/>
            <person name="Brown S.D."/>
            <person name="Larimer F."/>
            <person name="Keller K.L."/>
            <person name="Rapp-Giles B.J."/>
            <person name="Price M.N."/>
            <person name="Lin M."/>
            <person name="Bruce D.C."/>
            <person name="Detter J.C."/>
            <person name="Tapia R."/>
            <person name="Han C.S."/>
            <person name="Goodwin L.A."/>
            <person name="Cheng J.F."/>
            <person name="Pitluck S."/>
            <person name="Copeland A."/>
            <person name="Lucas S."/>
            <person name="Nolan M."/>
            <person name="Lapidus A.L."/>
            <person name="Palumbo A.V."/>
            <person name="Wall J.D."/>
        </authorList>
    </citation>
    <scope>NUCLEOTIDE SEQUENCE [LARGE SCALE GENOMIC DNA]</scope>
    <source>
        <strain evidence="4">ATCC BAA 1058 / DSM 17464 / G20</strain>
    </source>
</reference>
<dbReference type="EMBL" id="CP000112">
    <property type="protein sequence ID" value="ABB37224.1"/>
    <property type="molecule type" value="Genomic_DNA"/>
</dbReference>
<gene>
    <name evidence="3" type="ordered locus">Dde_0423</name>
</gene>
<sequence>MQPYFIAEVSSNHNRDLDRCLAFIETAAGCGCDAVKFQLFRLDELFAPEVFAAMPQVTGRRAWELPEDYLPVLAQSCRRHGVAFSATPFSLQAVHALQPHVDFYKIASYELLWDALLHACAGTGKPVVLSTGMAALQEVAHAADVLRTAGCRDMTLLHCTSGYPAPPEQCNLAAVETLRRQFGCAAGWSDHTVHAGVIHRAVHRWGAQVVEFHLDLDGDGAEYASGHCWLPHQIAPVISQIRQAFSADGNGVKEPAPCEEQERNWRADPQDGLRPLRAVRAGLEAEHA</sequence>
<feature type="region of interest" description="Disordered" evidence="1">
    <location>
        <begin position="249"/>
        <end position="271"/>
    </location>
</feature>
<name>Q316C2_OLEA2</name>
<dbReference type="InterPro" id="IPR051690">
    <property type="entry name" value="PseI-like"/>
</dbReference>
<feature type="domain" description="PseI/NeuA/B-like" evidence="2">
    <location>
        <begin position="24"/>
        <end position="253"/>
    </location>
</feature>
<dbReference type="STRING" id="207559.Dde_0423"/>
<evidence type="ECO:0000256" key="1">
    <source>
        <dbReference type="SAM" id="MobiDB-lite"/>
    </source>
</evidence>
<organism evidence="3 4">
    <name type="scientific">Oleidesulfovibrio alaskensis (strain ATCC BAA-1058 / DSM 17464 / G20)</name>
    <name type="common">Desulfovibrio alaskensis</name>
    <dbReference type="NCBI Taxonomy" id="207559"/>
    <lineage>
        <taxon>Bacteria</taxon>
        <taxon>Pseudomonadati</taxon>
        <taxon>Thermodesulfobacteriota</taxon>
        <taxon>Desulfovibrionia</taxon>
        <taxon>Desulfovibrionales</taxon>
        <taxon>Desulfovibrionaceae</taxon>
        <taxon>Oleidesulfovibrio</taxon>
    </lineage>
</organism>
<protein>
    <submittedName>
        <fullName evidence="3">N-acetylneuraminic acid synthase domain-containing protein</fullName>
    </submittedName>
</protein>
<dbReference type="RefSeq" id="WP_011366557.1">
    <property type="nucleotide sequence ID" value="NC_007519.1"/>
</dbReference>
<dbReference type="KEGG" id="dde:Dde_0423"/>
<evidence type="ECO:0000259" key="2">
    <source>
        <dbReference type="Pfam" id="PF03102"/>
    </source>
</evidence>
<dbReference type="Gene3D" id="3.20.20.70">
    <property type="entry name" value="Aldolase class I"/>
    <property type="match status" value="1"/>
</dbReference>
<keyword evidence="4" id="KW-1185">Reference proteome</keyword>
<evidence type="ECO:0000313" key="4">
    <source>
        <dbReference type="Proteomes" id="UP000002710"/>
    </source>
</evidence>
<dbReference type="Pfam" id="PF03102">
    <property type="entry name" value="NeuB"/>
    <property type="match status" value="1"/>
</dbReference>
<dbReference type="Proteomes" id="UP000002710">
    <property type="component" value="Chromosome"/>
</dbReference>
<proteinExistence type="predicted"/>
<dbReference type="eggNOG" id="COG2089">
    <property type="taxonomic scope" value="Bacteria"/>
</dbReference>
<dbReference type="InterPro" id="IPR013132">
    <property type="entry name" value="PseI/NeuA/B-like_N"/>
</dbReference>
<dbReference type="HOGENOM" id="CLU_040465_0_2_7"/>
<evidence type="ECO:0000313" key="3">
    <source>
        <dbReference type="EMBL" id="ABB37224.1"/>
    </source>
</evidence>
<dbReference type="GO" id="GO:0016051">
    <property type="term" value="P:carbohydrate biosynthetic process"/>
    <property type="evidence" value="ECO:0007669"/>
    <property type="project" value="InterPro"/>
</dbReference>
<dbReference type="AlphaFoldDB" id="Q316C2"/>
<dbReference type="InterPro" id="IPR013785">
    <property type="entry name" value="Aldolase_TIM"/>
</dbReference>
<feature type="compositionally biased region" description="Basic and acidic residues" evidence="1">
    <location>
        <begin position="260"/>
        <end position="271"/>
    </location>
</feature>
<dbReference type="GO" id="GO:0047444">
    <property type="term" value="F:N-acylneuraminate-9-phosphate synthase activity"/>
    <property type="evidence" value="ECO:0007669"/>
    <property type="project" value="TreeGrafter"/>
</dbReference>